<organism evidence="2 3">
    <name type="scientific">Handroanthus impetiginosus</name>
    <dbReference type="NCBI Taxonomy" id="429701"/>
    <lineage>
        <taxon>Eukaryota</taxon>
        <taxon>Viridiplantae</taxon>
        <taxon>Streptophyta</taxon>
        <taxon>Embryophyta</taxon>
        <taxon>Tracheophyta</taxon>
        <taxon>Spermatophyta</taxon>
        <taxon>Magnoliopsida</taxon>
        <taxon>eudicotyledons</taxon>
        <taxon>Gunneridae</taxon>
        <taxon>Pentapetalae</taxon>
        <taxon>asterids</taxon>
        <taxon>lamiids</taxon>
        <taxon>Lamiales</taxon>
        <taxon>Bignoniaceae</taxon>
        <taxon>Crescentiina</taxon>
        <taxon>Tabebuia alliance</taxon>
        <taxon>Handroanthus</taxon>
    </lineage>
</organism>
<evidence type="ECO:0000313" key="2">
    <source>
        <dbReference type="EMBL" id="PIN03181.1"/>
    </source>
</evidence>
<dbReference type="AlphaFoldDB" id="A0A2G9GD19"/>
<feature type="transmembrane region" description="Helical" evidence="1">
    <location>
        <begin position="78"/>
        <end position="99"/>
    </location>
</feature>
<evidence type="ECO:0000256" key="1">
    <source>
        <dbReference type="SAM" id="Phobius"/>
    </source>
</evidence>
<name>A0A2G9GD19_9LAMI</name>
<keyword evidence="1" id="KW-1133">Transmembrane helix</keyword>
<comment type="caution">
    <text evidence="2">The sequence shown here is derived from an EMBL/GenBank/DDBJ whole genome shotgun (WGS) entry which is preliminary data.</text>
</comment>
<sequence length="116" mass="13328">MNLVWHGRVLPHRTSCFCFTFNEGYSIVTDPLSDSLHGLCITACHFENLCPSLLSLANHRDQLPLHELMPPKTNPERAPIFITMSLTDMFLLLYSHTYIHMYILNRKRKGERGGLA</sequence>
<proteinExistence type="predicted"/>
<protein>
    <submittedName>
        <fullName evidence="2">Uncharacterized protein</fullName>
    </submittedName>
</protein>
<reference evidence="3" key="1">
    <citation type="journal article" date="2018" name="Gigascience">
        <title>Genome assembly of the Pink Ipe (Handroanthus impetiginosus, Bignoniaceae), a highly valued, ecologically keystone Neotropical timber forest tree.</title>
        <authorList>
            <person name="Silva-Junior O.B."/>
            <person name="Grattapaglia D."/>
            <person name="Novaes E."/>
            <person name="Collevatti R.G."/>
        </authorList>
    </citation>
    <scope>NUCLEOTIDE SEQUENCE [LARGE SCALE GENOMIC DNA]</scope>
    <source>
        <strain evidence="3">cv. UFG-1</strain>
    </source>
</reference>
<evidence type="ECO:0000313" key="3">
    <source>
        <dbReference type="Proteomes" id="UP000231279"/>
    </source>
</evidence>
<accession>A0A2G9GD19</accession>
<dbReference type="EMBL" id="NKXS01005612">
    <property type="protein sequence ID" value="PIN03181.1"/>
    <property type="molecule type" value="Genomic_DNA"/>
</dbReference>
<dbReference type="Proteomes" id="UP000231279">
    <property type="component" value="Unassembled WGS sequence"/>
</dbReference>
<gene>
    <name evidence="2" type="ORF">CDL12_24303</name>
</gene>
<keyword evidence="3" id="KW-1185">Reference proteome</keyword>
<keyword evidence="1" id="KW-0812">Transmembrane</keyword>
<keyword evidence="1" id="KW-0472">Membrane</keyword>